<comment type="caution">
    <text evidence="1">The sequence shown here is derived from an EMBL/GenBank/DDBJ whole genome shotgun (WGS) entry which is preliminary data.</text>
</comment>
<evidence type="ECO:0000313" key="2">
    <source>
        <dbReference type="Proteomes" id="UP001215598"/>
    </source>
</evidence>
<accession>A0AAD7IGU6</accession>
<reference evidence="1" key="1">
    <citation type="submission" date="2023-03" db="EMBL/GenBank/DDBJ databases">
        <title>Massive genome expansion in bonnet fungi (Mycena s.s.) driven by repeated elements and novel gene families across ecological guilds.</title>
        <authorList>
            <consortium name="Lawrence Berkeley National Laboratory"/>
            <person name="Harder C.B."/>
            <person name="Miyauchi S."/>
            <person name="Viragh M."/>
            <person name="Kuo A."/>
            <person name="Thoen E."/>
            <person name="Andreopoulos B."/>
            <person name="Lu D."/>
            <person name="Skrede I."/>
            <person name="Drula E."/>
            <person name="Henrissat B."/>
            <person name="Morin E."/>
            <person name="Kohler A."/>
            <person name="Barry K."/>
            <person name="LaButti K."/>
            <person name="Morin E."/>
            <person name="Salamov A."/>
            <person name="Lipzen A."/>
            <person name="Mereny Z."/>
            <person name="Hegedus B."/>
            <person name="Baldrian P."/>
            <person name="Stursova M."/>
            <person name="Weitz H."/>
            <person name="Taylor A."/>
            <person name="Grigoriev I.V."/>
            <person name="Nagy L.G."/>
            <person name="Martin F."/>
            <person name="Kauserud H."/>
        </authorList>
    </citation>
    <scope>NUCLEOTIDE SEQUENCE</scope>
    <source>
        <strain evidence="1">CBHHK182m</strain>
    </source>
</reference>
<name>A0AAD7IGU6_9AGAR</name>
<gene>
    <name evidence="1" type="ORF">B0H16DRAFT_1463907</name>
</gene>
<keyword evidence="2" id="KW-1185">Reference proteome</keyword>
<dbReference type="Proteomes" id="UP001215598">
    <property type="component" value="Unassembled WGS sequence"/>
</dbReference>
<proteinExistence type="predicted"/>
<organism evidence="1 2">
    <name type="scientific">Mycena metata</name>
    <dbReference type="NCBI Taxonomy" id="1033252"/>
    <lineage>
        <taxon>Eukaryota</taxon>
        <taxon>Fungi</taxon>
        <taxon>Dikarya</taxon>
        <taxon>Basidiomycota</taxon>
        <taxon>Agaricomycotina</taxon>
        <taxon>Agaricomycetes</taxon>
        <taxon>Agaricomycetidae</taxon>
        <taxon>Agaricales</taxon>
        <taxon>Marasmiineae</taxon>
        <taxon>Mycenaceae</taxon>
        <taxon>Mycena</taxon>
    </lineage>
</organism>
<dbReference type="AlphaFoldDB" id="A0AAD7IGU6"/>
<sequence>MSREKLAVYQALLFTGDQFIDVDQVTARNLFIAALEGFTFMDIHRSRGQCIAAWDVAQRKGDTIEAVEQWNSARPLFERSLQAKDVAAIDMRLMTVGQGHYMLTSHLPAITREEDAESSKARV</sequence>
<evidence type="ECO:0000313" key="1">
    <source>
        <dbReference type="EMBL" id="KAJ7742825.1"/>
    </source>
</evidence>
<protein>
    <submittedName>
        <fullName evidence="1">Uncharacterized protein</fullName>
    </submittedName>
</protein>
<dbReference type="EMBL" id="JARKIB010000093">
    <property type="protein sequence ID" value="KAJ7742825.1"/>
    <property type="molecule type" value="Genomic_DNA"/>
</dbReference>